<comment type="similarity">
    <text evidence="1">Belongs to the SRR1 family.</text>
</comment>
<evidence type="ECO:0000256" key="1">
    <source>
        <dbReference type="ARBA" id="ARBA00009856"/>
    </source>
</evidence>
<comment type="caution">
    <text evidence="4">The sequence shown here is derived from an EMBL/GenBank/DDBJ whole genome shotgun (WGS) entry which is preliminary data.</text>
</comment>
<dbReference type="GO" id="GO:0005634">
    <property type="term" value="C:nucleus"/>
    <property type="evidence" value="ECO:0007669"/>
    <property type="project" value="TreeGrafter"/>
</dbReference>
<dbReference type="InterPro" id="IPR012942">
    <property type="entry name" value="SRR1-like"/>
</dbReference>
<feature type="region of interest" description="Disordered" evidence="2">
    <location>
        <begin position="155"/>
        <end position="193"/>
    </location>
</feature>
<evidence type="ECO:0000259" key="3">
    <source>
        <dbReference type="Pfam" id="PF07985"/>
    </source>
</evidence>
<protein>
    <recommendedName>
        <fullName evidence="3">SRR1-like domain-containing protein</fullName>
    </recommendedName>
</protein>
<accession>A0AAN7NCP1</accession>
<sequence length="345" mass="36966">MAAAAGGWRPAGGRRRGRAGGEAAEDGGGVLRRLREARDDLLSSGFWAASAGAVRAPLGSSAEPPARCVCYGLGRFSGCPAARHQLAFLLLLLEELGVRTGGEPGGGGGRRPGPRPRPPLSLQVPPGRCSLFDPAFSAQETAALGQLGLQLLPDNEVSRPTGLEPDPRGCGAPRARPPRDPGDTHPASAAGARGAAVTGDVYVQEGKHGVEGSGTLFYMVHCGKALYNNLLWRNWSPGALSKMVIIGNSFKGIEERLLSRILERDYSYIAKVLKGMEEVALPAHPRYLDTFNDTSVHWFPLQKLKELSPEVWDFVEEPTYQDCDDLEIIRKEDRAGRRSPAAVES</sequence>
<feature type="region of interest" description="Disordered" evidence="2">
    <location>
        <begin position="1"/>
        <end position="30"/>
    </location>
</feature>
<keyword evidence="5" id="KW-1185">Reference proteome</keyword>
<proteinExistence type="inferred from homology"/>
<evidence type="ECO:0000256" key="2">
    <source>
        <dbReference type="SAM" id="MobiDB-lite"/>
    </source>
</evidence>
<dbReference type="Pfam" id="PF07985">
    <property type="entry name" value="SRR1"/>
    <property type="match status" value="1"/>
</dbReference>
<feature type="compositionally biased region" description="Gly residues" evidence="2">
    <location>
        <begin position="100"/>
        <end position="111"/>
    </location>
</feature>
<dbReference type="GO" id="GO:0005737">
    <property type="term" value="C:cytoplasm"/>
    <property type="evidence" value="ECO:0007669"/>
    <property type="project" value="TreeGrafter"/>
</dbReference>
<feature type="region of interest" description="Disordered" evidence="2">
    <location>
        <begin position="100"/>
        <end position="123"/>
    </location>
</feature>
<reference evidence="4 5" key="1">
    <citation type="journal article" date="2023" name="J. Hered.">
        <title>Chromosome-level genome of the wood stork (Mycteria americana) provides insight into avian chromosome evolution.</title>
        <authorList>
            <person name="Flamio R. Jr."/>
            <person name="Ramstad K.M."/>
        </authorList>
    </citation>
    <scope>NUCLEOTIDE SEQUENCE [LARGE SCALE GENOMIC DNA]</scope>
    <source>
        <strain evidence="4">JAX WOST 10</strain>
    </source>
</reference>
<organism evidence="4 5">
    <name type="scientific">Mycteria americana</name>
    <name type="common">Wood stork</name>
    <dbReference type="NCBI Taxonomy" id="33587"/>
    <lineage>
        <taxon>Eukaryota</taxon>
        <taxon>Metazoa</taxon>
        <taxon>Chordata</taxon>
        <taxon>Craniata</taxon>
        <taxon>Vertebrata</taxon>
        <taxon>Euteleostomi</taxon>
        <taxon>Archelosauria</taxon>
        <taxon>Archosauria</taxon>
        <taxon>Dinosauria</taxon>
        <taxon>Saurischia</taxon>
        <taxon>Theropoda</taxon>
        <taxon>Coelurosauria</taxon>
        <taxon>Aves</taxon>
        <taxon>Neognathae</taxon>
        <taxon>Neoaves</taxon>
        <taxon>Aequornithes</taxon>
        <taxon>Ciconiiformes</taxon>
        <taxon>Ciconiidae</taxon>
        <taxon>Mycteria</taxon>
    </lineage>
</organism>
<dbReference type="EMBL" id="JAUNZN010000013">
    <property type="protein sequence ID" value="KAK4813007.1"/>
    <property type="molecule type" value="Genomic_DNA"/>
</dbReference>
<dbReference type="PANTHER" id="PTHR28626">
    <property type="entry name" value="SRR1-LIKE PROTEIN"/>
    <property type="match status" value="1"/>
</dbReference>
<gene>
    <name evidence="4" type="ORF">QYF61_004183</name>
</gene>
<dbReference type="Proteomes" id="UP001333110">
    <property type="component" value="Unassembled WGS sequence"/>
</dbReference>
<name>A0AAN7NCP1_MYCAM</name>
<evidence type="ECO:0000313" key="5">
    <source>
        <dbReference type="Proteomes" id="UP001333110"/>
    </source>
</evidence>
<evidence type="ECO:0000313" key="4">
    <source>
        <dbReference type="EMBL" id="KAK4813007.1"/>
    </source>
</evidence>
<dbReference type="AlphaFoldDB" id="A0AAN7NCP1"/>
<dbReference type="PANTHER" id="PTHR28626:SF3">
    <property type="entry name" value="SRR1-LIKE PROTEIN"/>
    <property type="match status" value="1"/>
</dbReference>
<feature type="domain" description="SRR1-like" evidence="3">
    <location>
        <begin position="62"/>
        <end position="298"/>
    </location>
</feature>
<dbReference type="InterPro" id="IPR040044">
    <property type="entry name" value="SRR1L"/>
</dbReference>